<dbReference type="EC" id="1.1.1.47" evidence="5"/>
<evidence type="ECO:0000256" key="3">
    <source>
        <dbReference type="ARBA" id="ARBA00023027"/>
    </source>
</evidence>
<organism evidence="5 6">
    <name type="scientific">Sulfobacillus harzensis</name>
    <dbReference type="NCBI Taxonomy" id="2729629"/>
    <lineage>
        <taxon>Bacteria</taxon>
        <taxon>Bacillati</taxon>
        <taxon>Bacillota</taxon>
        <taxon>Clostridia</taxon>
        <taxon>Eubacteriales</taxon>
        <taxon>Clostridiales Family XVII. Incertae Sedis</taxon>
        <taxon>Sulfobacillus</taxon>
    </lineage>
</organism>
<accession>A0A7Y0L653</accession>
<dbReference type="SUPFAM" id="SSF51735">
    <property type="entry name" value="NAD(P)-binding Rossmann-fold domains"/>
    <property type="match status" value="1"/>
</dbReference>
<keyword evidence="6" id="KW-1185">Reference proteome</keyword>
<gene>
    <name evidence="5" type="ORF">HIJ39_16500</name>
</gene>
<sequence>MKDLNDHVVVVTGGAQGIGMAISTAFARAGAHVAIADVDDEAGRELQHRLTTEGYDAMSFSTDVSEESCVRRLVHDVMGRWGTIHVLVNNAGVGWTGSLRTRSMEDWDRVIGVNLRGPYMMAKYCLDALQSNSDPGVIINIASTRAFMSEPDSEPYSASKGGVIALTHSLAISLGPKVRVNAVSPGWIDVTGHKKSSARQPVDLTDRDHQQHPVGRVGVPEDVAEAVLFLASPHAHFITGANLMVDGGMTVKMIYAE</sequence>
<dbReference type="PROSITE" id="PS00061">
    <property type="entry name" value="ADH_SHORT"/>
    <property type="match status" value="1"/>
</dbReference>
<dbReference type="FunFam" id="3.40.50.720:FF:000084">
    <property type="entry name" value="Short-chain dehydrogenase reductase"/>
    <property type="match status" value="1"/>
</dbReference>
<feature type="domain" description="Ketoreductase" evidence="4">
    <location>
        <begin position="7"/>
        <end position="190"/>
    </location>
</feature>
<proteinExistence type="inferred from homology"/>
<evidence type="ECO:0000313" key="5">
    <source>
        <dbReference type="EMBL" id="NMP23935.1"/>
    </source>
</evidence>
<keyword evidence="2 5" id="KW-0560">Oxidoreductase</keyword>
<dbReference type="InterPro" id="IPR002347">
    <property type="entry name" value="SDR_fam"/>
</dbReference>
<comment type="similarity">
    <text evidence="1">Belongs to the short-chain dehydrogenases/reductases (SDR) family.</text>
</comment>
<dbReference type="Gene3D" id="3.40.50.720">
    <property type="entry name" value="NAD(P)-binding Rossmann-like Domain"/>
    <property type="match status" value="1"/>
</dbReference>
<dbReference type="RefSeq" id="WP_169101618.1">
    <property type="nucleotide sequence ID" value="NZ_JABBVZ010000074.1"/>
</dbReference>
<comment type="caution">
    <text evidence="5">The sequence shown here is derived from an EMBL/GenBank/DDBJ whole genome shotgun (WGS) entry which is preliminary data.</text>
</comment>
<dbReference type="GO" id="GO:0008206">
    <property type="term" value="P:bile acid metabolic process"/>
    <property type="evidence" value="ECO:0007669"/>
    <property type="project" value="UniProtKB-ARBA"/>
</dbReference>
<dbReference type="InterPro" id="IPR020904">
    <property type="entry name" value="Sc_DH/Rdtase_CS"/>
</dbReference>
<name>A0A7Y0L653_9FIRM</name>
<dbReference type="PANTHER" id="PTHR24321:SF8">
    <property type="entry name" value="ESTRADIOL 17-BETA-DEHYDROGENASE 8-RELATED"/>
    <property type="match status" value="1"/>
</dbReference>
<evidence type="ECO:0000256" key="2">
    <source>
        <dbReference type="ARBA" id="ARBA00023002"/>
    </source>
</evidence>
<dbReference type="EMBL" id="JABBVZ010000074">
    <property type="protein sequence ID" value="NMP23935.1"/>
    <property type="molecule type" value="Genomic_DNA"/>
</dbReference>
<dbReference type="InterPro" id="IPR057326">
    <property type="entry name" value="KR_dom"/>
</dbReference>
<dbReference type="InterPro" id="IPR036291">
    <property type="entry name" value="NAD(P)-bd_dom_sf"/>
</dbReference>
<dbReference type="Proteomes" id="UP000533476">
    <property type="component" value="Unassembled WGS sequence"/>
</dbReference>
<dbReference type="Pfam" id="PF13561">
    <property type="entry name" value="adh_short_C2"/>
    <property type="match status" value="1"/>
</dbReference>
<dbReference type="GO" id="GO:0047936">
    <property type="term" value="F:glucose 1-dehydrogenase [NAD(P)+] activity"/>
    <property type="evidence" value="ECO:0007669"/>
    <property type="project" value="UniProtKB-EC"/>
</dbReference>
<protein>
    <submittedName>
        <fullName evidence="5">Glucose 1-dehydrogenase</fullName>
        <ecNumber evidence="5">1.1.1.47</ecNumber>
    </submittedName>
</protein>
<evidence type="ECO:0000256" key="1">
    <source>
        <dbReference type="ARBA" id="ARBA00006484"/>
    </source>
</evidence>
<evidence type="ECO:0000259" key="4">
    <source>
        <dbReference type="SMART" id="SM00822"/>
    </source>
</evidence>
<dbReference type="PRINTS" id="PR00081">
    <property type="entry name" value="GDHRDH"/>
</dbReference>
<dbReference type="AlphaFoldDB" id="A0A7Y0L653"/>
<dbReference type="PANTHER" id="PTHR24321">
    <property type="entry name" value="DEHYDROGENASES, SHORT CHAIN"/>
    <property type="match status" value="1"/>
</dbReference>
<dbReference type="NCBIfam" id="NF005559">
    <property type="entry name" value="PRK07231.1"/>
    <property type="match status" value="1"/>
</dbReference>
<dbReference type="PRINTS" id="PR00080">
    <property type="entry name" value="SDRFAMILY"/>
</dbReference>
<dbReference type="SMART" id="SM00822">
    <property type="entry name" value="PKS_KR"/>
    <property type="match status" value="1"/>
</dbReference>
<evidence type="ECO:0000313" key="6">
    <source>
        <dbReference type="Proteomes" id="UP000533476"/>
    </source>
</evidence>
<keyword evidence="3" id="KW-0520">NAD</keyword>
<reference evidence="5 6" key="1">
    <citation type="submission" date="2020-04" db="EMBL/GenBank/DDBJ databases">
        <authorList>
            <person name="Zhang R."/>
            <person name="Schippers A."/>
        </authorList>
    </citation>
    <scope>NUCLEOTIDE SEQUENCE [LARGE SCALE GENOMIC DNA]</scope>
    <source>
        <strain evidence="5 6">DSM 109850</strain>
    </source>
</reference>